<keyword evidence="9 10" id="KW-0472">Membrane</keyword>
<dbReference type="GO" id="GO:0015031">
    <property type="term" value="P:protein transport"/>
    <property type="evidence" value="ECO:0007669"/>
    <property type="project" value="UniProtKB-KW"/>
</dbReference>
<dbReference type="OrthoDB" id="9800132at2"/>
<evidence type="ECO:0000256" key="10">
    <source>
        <dbReference type="SAM" id="Phobius"/>
    </source>
</evidence>
<dbReference type="GO" id="GO:0005886">
    <property type="term" value="C:plasma membrane"/>
    <property type="evidence" value="ECO:0007669"/>
    <property type="project" value="UniProtKB-SubCell"/>
</dbReference>
<name>A0A1M6BRJ3_9FIRM</name>
<dbReference type="PANTHER" id="PTHR33909">
    <property type="entry name" value="SEC TRANSLOCON ACCESSORY COMPLEX SUBUNIT YAJC"/>
    <property type="match status" value="1"/>
</dbReference>
<comment type="subcellular location">
    <subcellularLocation>
        <location evidence="1">Cell membrane</location>
        <topology evidence="1">Single-pass membrane protein</topology>
    </subcellularLocation>
</comment>
<evidence type="ECO:0000256" key="5">
    <source>
        <dbReference type="ARBA" id="ARBA00022692"/>
    </source>
</evidence>
<dbReference type="EMBL" id="FQZV01000003">
    <property type="protein sequence ID" value="SHI51326.1"/>
    <property type="molecule type" value="Genomic_DNA"/>
</dbReference>
<dbReference type="PANTHER" id="PTHR33909:SF1">
    <property type="entry name" value="SEC TRANSLOCON ACCESSORY COMPLEX SUBUNIT YAJC"/>
    <property type="match status" value="1"/>
</dbReference>
<gene>
    <name evidence="11" type="ORF">SAMN02745975_00032</name>
</gene>
<dbReference type="PRINTS" id="PR01853">
    <property type="entry name" value="YAJCTRNLCASE"/>
</dbReference>
<keyword evidence="4" id="KW-1003">Cell membrane</keyword>
<evidence type="ECO:0000256" key="7">
    <source>
        <dbReference type="ARBA" id="ARBA00022989"/>
    </source>
</evidence>
<evidence type="ECO:0000256" key="9">
    <source>
        <dbReference type="ARBA" id="ARBA00023136"/>
    </source>
</evidence>
<evidence type="ECO:0000313" key="11">
    <source>
        <dbReference type="EMBL" id="SHI51326.1"/>
    </source>
</evidence>
<keyword evidence="8" id="KW-0811">Translocation</keyword>
<evidence type="ECO:0000256" key="3">
    <source>
        <dbReference type="ARBA" id="ARBA00022448"/>
    </source>
</evidence>
<dbReference type="STRING" id="1121919.SAMN02745975_00032"/>
<accession>A0A1M6BRJ3</accession>
<evidence type="ECO:0000256" key="8">
    <source>
        <dbReference type="ARBA" id="ARBA00023010"/>
    </source>
</evidence>
<dbReference type="Pfam" id="PF02699">
    <property type="entry name" value="YajC"/>
    <property type="match status" value="1"/>
</dbReference>
<dbReference type="NCBIfam" id="TIGR00739">
    <property type="entry name" value="yajC"/>
    <property type="match status" value="1"/>
</dbReference>
<dbReference type="RefSeq" id="WP_110939355.1">
    <property type="nucleotide sequence ID" value="NZ_FQZV01000003.1"/>
</dbReference>
<evidence type="ECO:0000256" key="4">
    <source>
        <dbReference type="ARBA" id="ARBA00022475"/>
    </source>
</evidence>
<feature type="transmembrane region" description="Helical" evidence="10">
    <location>
        <begin position="6"/>
        <end position="23"/>
    </location>
</feature>
<keyword evidence="6" id="KW-0653">Protein transport</keyword>
<reference evidence="12" key="1">
    <citation type="submission" date="2016-11" db="EMBL/GenBank/DDBJ databases">
        <authorList>
            <person name="Varghese N."/>
            <person name="Submissions S."/>
        </authorList>
    </citation>
    <scope>NUCLEOTIDE SEQUENCE [LARGE SCALE GENOMIC DNA]</scope>
    <source>
        <strain evidence="12">DSM 17957</strain>
    </source>
</reference>
<evidence type="ECO:0000256" key="6">
    <source>
        <dbReference type="ARBA" id="ARBA00022927"/>
    </source>
</evidence>
<keyword evidence="5 10" id="KW-0812">Transmembrane</keyword>
<organism evidence="11 12">
    <name type="scientific">Geosporobacter subterraneus DSM 17957</name>
    <dbReference type="NCBI Taxonomy" id="1121919"/>
    <lineage>
        <taxon>Bacteria</taxon>
        <taxon>Bacillati</taxon>
        <taxon>Bacillota</taxon>
        <taxon>Clostridia</taxon>
        <taxon>Peptostreptococcales</taxon>
        <taxon>Thermotaleaceae</taxon>
        <taxon>Geosporobacter</taxon>
    </lineage>
</organism>
<dbReference type="AlphaFoldDB" id="A0A1M6BRJ3"/>
<evidence type="ECO:0000256" key="1">
    <source>
        <dbReference type="ARBA" id="ARBA00004162"/>
    </source>
</evidence>
<dbReference type="InterPro" id="IPR003849">
    <property type="entry name" value="Preprotein_translocase_YajC"/>
</dbReference>
<evidence type="ECO:0000313" key="12">
    <source>
        <dbReference type="Proteomes" id="UP000184536"/>
    </source>
</evidence>
<keyword evidence="3" id="KW-0813">Transport</keyword>
<dbReference type="Proteomes" id="UP000184536">
    <property type="component" value="Unassembled WGS sequence"/>
</dbReference>
<keyword evidence="12" id="KW-1185">Reference proteome</keyword>
<protein>
    <submittedName>
        <fullName evidence="11">Protein translocase subunit yajC</fullName>
    </submittedName>
</protein>
<proteinExistence type="inferred from homology"/>
<evidence type="ECO:0000256" key="2">
    <source>
        <dbReference type="ARBA" id="ARBA00006742"/>
    </source>
</evidence>
<dbReference type="SMART" id="SM01323">
    <property type="entry name" value="YajC"/>
    <property type="match status" value="1"/>
</dbReference>
<sequence>MNPGAYSPIIMTAIFIGIFYFLIIRPQQKRDKQVKEMRNSLKVGDNIVTIGGIHGKITKIKDDVLTIEVGADKTKLQIARWAVGNLNKNETVE</sequence>
<comment type="similarity">
    <text evidence="2">Belongs to the YajC family.</text>
</comment>
<keyword evidence="7 10" id="KW-1133">Transmembrane helix</keyword>